<organism evidence="1 2">
    <name type="scientific">Pelagerythrobacter rhizovicinus</name>
    <dbReference type="NCBI Taxonomy" id="2268576"/>
    <lineage>
        <taxon>Bacteria</taxon>
        <taxon>Pseudomonadati</taxon>
        <taxon>Pseudomonadota</taxon>
        <taxon>Alphaproteobacteria</taxon>
        <taxon>Sphingomonadales</taxon>
        <taxon>Erythrobacteraceae</taxon>
        <taxon>Pelagerythrobacter</taxon>
    </lineage>
</organism>
<protein>
    <submittedName>
        <fullName evidence="1">Uncharacterized protein</fullName>
    </submittedName>
</protein>
<dbReference type="AlphaFoldDB" id="A0A4Q2KNB4"/>
<dbReference type="EMBL" id="SDPV01000002">
    <property type="protein sequence ID" value="RXZ64953.1"/>
    <property type="molecule type" value="Genomic_DNA"/>
</dbReference>
<accession>A0A4Q2KNB4</accession>
<proteinExistence type="predicted"/>
<reference evidence="1 2" key="1">
    <citation type="submission" date="2019-01" db="EMBL/GenBank/DDBJ databases">
        <title>Altererythrobacter rhizovicinus sp. nov., isolated from the rhizosphere soil of Haloxylon ammodendron.</title>
        <authorList>
            <person name="Li H.-P."/>
            <person name="Gou J.-Y."/>
            <person name="Yao D."/>
            <person name="Han Q.-Q."/>
            <person name="Shao K.-Z."/>
            <person name="Zhao Q."/>
            <person name="Zhang J.-L."/>
        </authorList>
    </citation>
    <scope>NUCLEOTIDE SEQUENCE [LARGE SCALE GENOMIC DNA]</scope>
    <source>
        <strain evidence="1 2">AY-3R</strain>
    </source>
</reference>
<evidence type="ECO:0000313" key="2">
    <source>
        <dbReference type="Proteomes" id="UP000293623"/>
    </source>
</evidence>
<name>A0A4Q2KNB4_9SPHN</name>
<gene>
    <name evidence="1" type="ORF">ETX26_14010</name>
</gene>
<sequence length="66" mass="7505">MEVIRLFVLRRRHRAAGIEIHALRVEHHIARRQKAAANRALTGPAAARSNVANMESRFHSLVRSRA</sequence>
<evidence type="ECO:0000313" key="1">
    <source>
        <dbReference type="EMBL" id="RXZ64953.1"/>
    </source>
</evidence>
<comment type="caution">
    <text evidence="1">The sequence shown here is derived from an EMBL/GenBank/DDBJ whole genome shotgun (WGS) entry which is preliminary data.</text>
</comment>
<dbReference type="Proteomes" id="UP000293623">
    <property type="component" value="Unassembled WGS sequence"/>
</dbReference>
<keyword evidence="2" id="KW-1185">Reference proteome</keyword>